<reference evidence="2" key="1">
    <citation type="submission" date="2016-02" db="EMBL/GenBank/DDBJ databases">
        <title>Draft genome sequence of Microdochium bolleyi, a fungal endophyte of beachgrass.</title>
        <authorList>
            <consortium name="DOE Joint Genome Institute"/>
            <person name="David A.S."/>
            <person name="May G."/>
            <person name="Haridas S."/>
            <person name="Lim J."/>
            <person name="Wang M."/>
            <person name="Labutti K."/>
            <person name="Lipzen A."/>
            <person name="Barry K."/>
            <person name="Grigoriev I.V."/>
        </authorList>
    </citation>
    <scope>NUCLEOTIDE SEQUENCE [LARGE SCALE GENOMIC DNA]</scope>
    <source>
        <strain evidence="2">J235TASD1</strain>
    </source>
</reference>
<dbReference type="AlphaFoldDB" id="A0A136JAT1"/>
<organism evidence="1 2">
    <name type="scientific">Microdochium bolleyi</name>
    <dbReference type="NCBI Taxonomy" id="196109"/>
    <lineage>
        <taxon>Eukaryota</taxon>
        <taxon>Fungi</taxon>
        <taxon>Dikarya</taxon>
        <taxon>Ascomycota</taxon>
        <taxon>Pezizomycotina</taxon>
        <taxon>Sordariomycetes</taxon>
        <taxon>Xylariomycetidae</taxon>
        <taxon>Xylariales</taxon>
        <taxon>Microdochiaceae</taxon>
        <taxon>Microdochium</taxon>
    </lineage>
</organism>
<evidence type="ECO:0000313" key="2">
    <source>
        <dbReference type="Proteomes" id="UP000070501"/>
    </source>
</evidence>
<proteinExistence type="predicted"/>
<dbReference type="InParanoid" id="A0A136JAT1"/>
<accession>A0A136JAT1</accession>
<protein>
    <submittedName>
        <fullName evidence="1">Uncharacterized protein</fullName>
    </submittedName>
</protein>
<keyword evidence="2" id="KW-1185">Reference proteome</keyword>
<sequence length="73" mass="8207">MGKWWCCRRPRPIHRVHFHGRGKPAPHSDLLIFIRPLFSRLGLLAPGKISTARSSSLSLPYNLPTLPSSSVFS</sequence>
<name>A0A136JAT1_9PEZI</name>
<gene>
    <name evidence="1" type="ORF">Micbo1qcDRAFT_42749</name>
</gene>
<dbReference type="Proteomes" id="UP000070501">
    <property type="component" value="Unassembled WGS sequence"/>
</dbReference>
<dbReference type="EMBL" id="KQ964247">
    <property type="protein sequence ID" value="KXJ94242.1"/>
    <property type="molecule type" value="Genomic_DNA"/>
</dbReference>
<evidence type="ECO:0000313" key="1">
    <source>
        <dbReference type="EMBL" id="KXJ94242.1"/>
    </source>
</evidence>